<dbReference type="EMBL" id="GBXM01089332">
    <property type="protein sequence ID" value="JAH19245.1"/>
    <property type="molecule type" value="Transcribed_RNA"/>
</dbReference>
<dbReference type="AlphaFoldDB" id="A0A0E9QSM5"/>
<protein>
    <submittedName>
        <fullName evidence="1">Uncharacterized protein</fullName>
    </submittedName>
</protein>
<reference evidence="1" key="2">
    <citation type="journal article" date="2015" name="Fish Shellfish Immunol.">
        <title>Early steps in the European eel (Anguilla anguilla)-Vibrio vulnificus interaction in the gills: Role of the RtxA13 toxin.</title>
        <authorList>
            <person name="Callol A."/>
            <person name="Pajuelo D."/>
            <person name="Ebbesson L."/>
            <person name="Teles M."/>
            <person name="MacKenzie S."/>
            <person name="Amaro C."/>
        </authorList>
    </citation>
    <scope>NUCLEOTIDE SEQUENCE</scope>
</reference>
<evidence type="ECO:0000313" key="1">
    <source>
        <dbReference type="EMBL" id="JAH19245.1"/>
    </source>
</evidence>
<proteinExistence type="predicted"/>
<sequence length="37" mass="4331">MGFIKKPFIVGLKEDFFQKFKISECTICLLQAMVVMF</sequence>
<accession>A0A0E9QSM5</accession>
<reference evidence="1" key="1">
    <citation type="submission" date="2014-11" db="EMBL/GenBank/DDBJ databases">
        <authorList>
            <person name="Amaro Gonzalez C."/>
        </authorList>
    </citation>
    <scope>NUCLEOTIDE SEQUENCE</scope>
</reference>
<organism evidence="1">
    <name type="scientific">Anguilla anguilla</name>
    <name type="common">European freshwater eel</name>
    <name type="synonym">Muraena anguilla</name>
    <dbReference type="NCBI Taxonomy" id="7936"/>
    <lineage>
        <taxon>Eukaryota</taxon>
        <taxon>Metazoa</taxon>
        <taxon>Chordata</taxon>
        <taxon>Craniata</taxon>
        <taxon>Vertebrata</taxon>
        <taxon>Euteleostomi</taxon>
        <taxon>Actinopterygii</taxon>
        <taxon>Neopterygii</taxon>
        <taxon>Teleostei</taxon>
        <taxon>Anguilliformes</taxon>
        <taxon>Anguillidae</taxon>
        <taxon>Anguilla</taxon>
    </lineage>
</organism>
<name>A0A0E9QSM5_ANGAN</name>